<evidence type="ECO:0000313" key="2">
    <source>
        <dbReference type="EMBL" id="KAG9449851.1"/>
    </source>
</evidence>
<sequence length="119" mass="13131">MTWYVGPLLDARKSIEVINCPGSSWVGTWIGSGRSGRLDIRTCRSGAGRKHHFCRLARRGGSDRVIEVQKHVPKPGFSQSPSSPTHVTNERSAPLRGARRLALTKLPSLPFGQSIWARD</sequence>
<dbReference type="EMBL" id="JAINDJ010000004">
    <property type="protein sequence ID" value="KAG9449851.1"/>
    <property type="molecule type" value="Genomic_DNA"/>
</dbReference>
<organism evidence="2 3">
    <name type="scientific">Aristolochia fimbriata</name>
    <name type="common">White veined hardy Dutchman's pipe vine</name>
    <dbReference type="NCBI Taxonomy" id="158543"/>
    <lineage>
        <taxon>Eukaryota</taxon>
        <taxon>Viridiplantae</taxon>
        <taxon>Streptophyta</taxon>
        <taxon>Embryophyta</taxon>
        <taxon>Tracheophyta</taxon>
        <taxon>Spermatophyta</taxon>
        <taxon>Magnoliopsida</taxon>
        <taxon>Magnoliidae</taxon>
        <taxon>Piperales</taxon>
        <taxon>Aristolochiaceae</taxon>
        <taxon>Aristolochia</taxon>
    </lineage>
</organism>
<feature type="compositionally biased region" description="Polar residues" evidence="1">
    <location>
        <begin position="77"/>
        <end position="91"/>
    </location>
</feature>
<evidence type="ECO:0000256" key="1">
    <source>
        <dbReference type="SAM" id="MobiDB-lite"/>
    </source>
</evidence>
<gene>
    <name evidence="2" type="ORF">H6P81_009816</name>
</gene>
<keyword evidence="3" id="KW-1185">Reference proteome</keyword>
<reference evidence="2 3" key="1">
    <citation type="submission" date="2021-07" db="EMBL/GenBank/DDBJ databases">
        <title>The Aristolochia fimbriata genome: insights into angiosperm evolution, floral development and chemical biosynthesis.</title>
        <authorList>
            <person name="Jiao Y."/>
        </authorList>
    </citation>
    <scope>NUCLEOTIDE SEQUENCE [LARGE SCALE GENOMIC DNA]</scope>
    <source>
        <strain evidence="2">IBCAS-2021</strain>
        <tissue evidence="2">Leaf</tissue>
    </source>
</reference>
<accession>A0AAV7EQ77</accession>
<dbReference type="Proteomes" id="UP000825729">
    <property type="component" value="Unassembled WGS sequence"/>
</dbReference>
<comment type="caution">
    <text evidence="2">The sequence shown here is derived from an EMBL/GenBank/DDBJ whole genome shotgun (WGS) entry which is preliminary data.</text>
</comment>
<proteinExistence type="predicted"/>
<evidence type="ECO:0008006" key="4">
    <source>
        <dbReference type="Google" id="ProtNLM"/>
    </source>
</evidence>
<protein>
    <recommendedName>
        <fullName evidence="4">Ribosomal protein L2</fullName>
    </recommendedName>
</protein>
<name>A0AAV7EQ77_ARIFI</name>
<dbReference type="AlphaFoldDB" id="A0AAV7EQ77"/>
<evidence type="ECO:0000313" key="3">
    <source>
        <dbReference type="Proteomes" id="UP000825729"/>
    </source>
</evidence>
<feature type="region of interest" description="Disordered" evidence="1">
    <location>
        <begin position="72"/>
        <end position="96"/>
    </location>
</feature>